<dbReference type="STRING" id="580166.AUP43_13295"/>
<evidence type="ECO:0000256" key="1">
    <source>
        <dbReference type="ARBA" id="ARBA00023002"/>
    </source>
</evidence>
<dbReference type="SMART" id="SM00903">
    <property type="entry name" value="Flavin_Reduct"/>
    <property type="match status" value="1"/>
</dbReference>
<dbReference type="OrthoDB" id="7340984at2"/>
<dbReference type="InterPro" id="IPR002563">
    <property type="entry name" value="Flavin_Rdtase-like_dom"/>
</dbReference>
<evidence type="ECO:0000313" key="3">
    <source>
        <dbReference type="EMBL" id="KZD03238.1"/>
    </source>
</evidence>
<keyword evidence="4" id="KW-1185">Reference proteome</keyword>
<dbReference type="Proteomes" id="UP000076400">
    <property type="component" value="Unassembled WGS sequence"/>
</dbReference>
<dbReference type="GO" id="GO:0042602">
    <property type="term" value="F:riboflavin reductase (NADPH) activity"/>
    <property type="evidence" value="ECO:0007669"/>
    <property type="project" value="TreeGrafter"/>
</dbReference>
<dbReference type="PANTHER" id="PTHR30466">
    <property type="entry name" value="FLAVIN REDUCTASE"/>
    <property type="match status" value="1"/>
</dbReference>
<name>A0A154VPS6_9PROT</name>
<dbReference type="InterPro" id="IPR012349">
    <property type="entry name" value="Split_barrel_FMN-bd"/>
</dbReference>
<accession>A0A154VPS6</accession>
<proteinExistence type="predicted"/>
<dbReference type="AlphaFoldDB" id="A0A154VPS6"/>
<dbReference type="SUPFAM" id="SSF50475">
    <property type="entry name" value="FMN-binding split barrel"/>
    <property type="match status" value="1"/>
</dbReference>
<dbReference type="EMBL" id="LPXN01000148">
    <property type="protein sequence ID" value="KZD03238.1"/>
    <property type="molecule type" value="Genomic_DNA"/>
</dbReference>
<keyword evidence="1" id="KW-0560">Oxidoreductase</keyword>
<dbReference type="Gene3D" id="2.30.110.10">
    <property type="entry name" value="Electron Transport, Fmn-binding Protein, Chain A"/>
    <property type="match status" value="1"/>
</dbReference>
<dbReference type="InterPro" id="IPR050268">
    <property type="entry name" value="NADH-dep_flavin_reductase"/>
</dbReference>
<gene>
    <name evidence="3" type="ORF">AUP43_13295</name>
</gene>
<organism evidence="3 4">
    <name type="scientific">Oceanibaculum pacificum</name>
    <dbReference type="NCBI Taxonomy" id="580166"/>
    <lineage>
        <taxon>Bacteria</taxon>
        <taxon>Pseudomonadati</taxon>
        <taxon>Pseudomonadota</taxon>
        <taxon>Alphaproteobacteria</taxon>
        <taxon>Rhodospirillales</taxon>
        <taxon>Oceanibaculaceae</taxon>
        <taxon>Oceanibaculum</taxon>
    </lineage>
</organism>
<sequence length="170" mass="18154">MTVEPLPIDPFLFRQALGRFATGIAVATTLDAADSPVGITVNSLSSVSLTPPLILFCIDRTAAAYPAFAAAGGFAINILAADQQALSVQFSLPHDAEIVPDRWEATSWRQWTTGAPILDGCVAVLECRRYAAYDGGDHIILVGEVMQASKAPEEEAPLLYFQGGYRDLAI</sequence>
<comment type="caution">
    <text evidence="3">The sequence shown here is derived from an EMBL/GenBank/DDBJ whole genome shotgun (WGS) entry which is preliminary data.</text>
</comment>
<dbReference type="RefSeq" id="WP_067559200.1">
    <property type="nucleotide sequence ID" value="NZ_LPXN01000148.1"/>
</dbReference>
<protein>
    <recommendedName>
        <fullName evidence="2">Flavin reductase like domain-containing protein</fullName>
    </recommendedName>
</protein>
<reference evidence="3 4" key="1">
    <citation type="submission" date="2015-12" db="EMBL/GenBank/DDBJ databases">
        <title>Genome sequence of Oceanibaculum pacificum MCCC 1A02656.</title>
        <authorList>
            <person name="Lu L."/>
            <person name="Lai Q."/>
            <person name="Shao Z."/>
            <person name="Qian P."/>
        </authorList>
    </citation>
    <scope>NUCLEOTIDE SEQUENCE [LARGE SCALE GENOMIC DNA]</scope>
    <source>
        <strain evidence="3 4">MCCC 1A02656</strain>
    </source>
</reference>
<evidence type="ECO:0000313" key="4">
    <source>
        <dbReference type="Proteomes" id="UP000076400"/>
    </source>
</evidence>
<feature type="domain" description="Flavin reductase like" evidence="2">
    <location>
        <begin position="17"/>
        <end position="167"/>
    </location>
</feature>
<evidence type="ECO:0000259" key="2">
    <source>
        <dbReference type="SMART" id="SM00903"/>
    </source>
</evidence>
<dbReference type="Pfam" id="PF01613">
    <property type="entry name" value="Flavin_Reduct"/>
    <property type="match status" value="1"/>
</dbReference>
<dbReference type="PANTHER" id="PTHR30466:SF1">
    <property type="entry name" value="FMN REDUCTASE (NADH) RUTF"/>
    <property type="match status" value="1"/>
</dbReference>
<dbReference type="GO" id="GO:0010181">
    <property type="term" value="F:FMN binding"/>
    <property type="evidence" value="ECO:0007669"/>
    <property type="project" value="InterPro"/>
</dbReference>